<evidence type="ECO:0000313" key="3">
    <source>
        <dbReference type="EMBL" id="GAA4007125.1"/>
    </source>
</evidence>
<dbReference type="Proteomes" id="UP001501747">
    <property type="component" value="Unassembled WGS sequence"/>
</dbReference>
<dbReference type="Gene3D" id="3.40.1620.10">
    <property type="entry name" value="YefM-like domain"/>
    <property type="match status" value="1"/>
</dbReference>
<comment type="function">
    <text evidence="2">Antitoxin component of a type II toxin-antitoxin (TA) system.</text>
</comment>
<dbReference type="SUPFAM" id="SSF143120">
    <property type="entry name" value="YefM-like"/>
    <property type="match status" value="1"/>
</dbReference>
<dbReference type="RefSeq" id="WP_344875279.1">
    <property type="nucleotide sequence ID" value="NZ_BAABAL010000009.1"/>
</dbReference>
<dbReference type="EMBL" id="BAABAL010000009">
    <property type="protein sequence ID" value="GAA4007125.1"/>
    <property type="molecule type" value="Genomic_DNA"/>
</dbReference>
<evidence type="ECO:0000256" key="2">
    <source>
        <dbReference type="RuleBase" id="RU362080"/>
    </source>
</evidence>
<comment type="similarity">
    <text evidence="1 2">Belongs to the phD/YefM antitoxin family.</text>
</comment>
<dbReference type="Pfam" id="PF02604">
    <property type="entry name" value="PhdYeFM_antitox"/>
    <property type="match status" value="1"/>
</dbReference>
<dbReference type="NCBIfam" id="TIGR01552">
    <property type="entry name" value="phd_fam"/>
    <property type="match status" value="1"/>
</dbReference>
<gene>
    <name evidence="3" type="ORF">GCM10022247_31330</name>
</gene>
<protein>
    <recommendedName>
        <fullName evidence="2">Antitoxin</fullName>
    </recommendedName>
</protein>
<proteinExistence type="inferred from homology"/>
<evidence type="ECO:0000256" key="1">
    <source>
        <dbReference type="ARBA" id="ARBA00009981"/>
    </source>
</evidence>
<keyword evidence="4" id="KW-1185">Reference proteome</keyword>
<comment type="caution">
    <text evidence="3">The sequence shown here is derived from an EMBL/GenBank/DDBJ whole genome shotgun (WGS) entry which is preliminary data.</text>
</comment>
<dbReference type="InterPro" id="IPR036165">
    <property type="entry name" value="YefM-like_sf"/>
</dbReference>
<name>A0ABP7S5W6_9PSEU</name>
<accession>A0ABP7S5W6</accession>
<reference evidence="4" key="1">
    <citation type="journal article" date="2019" name="Int. J. Syst. Evol. Microbiol.">
        <title>The Global Catalogue of Microorganisms (GCM) 10K type strain sequencing project: providing services to taxonomists for standard genome sequencing and annotation.</title>
        <authorList>
            <consortium name="The Broad Institute Genomics Platform"/>
            <consortium name="The Broad Institute Genome Sequencing Center for Infectious Disease"/>
            <person name="Wu L."/>
            <person name="Ma J."/>
        </authorList>
    </citation>
    <scope>NUCLEOTIDE SEQUENCE [LARGE SCALE GENOMIC DNA]</scope>
    <source>
        <strain evidence="4">JCM 17342</strain>
    </source>
</reference>
<evidence type="ECO:0000313" key="4">
    <source>
        <dbReference type="Proteomes" id="UP001501747"/>
    </source>
</evidence>
<organism evidence="3 4">
    <name type="scientific">Allokutzneria multivorans</name>
    <dbReference type="NCBI Taxonomy" id="1142134"/>
    <lineage>
        <taxon>Bacteria</taxon>
        <taxon>Bacillati</taxon>
        <taxon>Actinomycetota</taxon>
        <taxon>Actinomycetes</taxon>
        <taxon>Pseudonocardiales</taxon>
        <taxon>Pseudonocardiaceae</taxon>
        <taxon>Allokutzneria</taxon>
    </lineage>
</organism>
<sequence>MNGHWQLQEAKQRFSELIRSVEVDGPQFVTRHGQEVAVVIDIVEYRRLRGGAQDFKDFLRSGPDLSALEIERSSELSRVVDLGEGA</sequence>
<dbReference type="InterPro" id="IPR006442">
    <property type="entry name" value="Antitoxin_Phd/YefM"/>
</dbReference>